<name>A0A7J5TN80_BIFBI</name>
<evidence type="ECO:0000256" key="1">
    <source>
        <dbReference type="SAM" id="MobiDB-lite"/>
    </source>
</evidence>
<feature type="region of interest" description="Disordered" evidence="1">
    <location>
        <begin position="56"/>
        <end position="90"/>
    </location>
</feature>
<sequence>MGRHSKAVKLVGGVRGGLALLDDDERRRAIEAGERDIDDGVGFFAARLGLVERGFEAGAPNRPHRSSGCRTPERTETGYYANQAAQAASL</sequence>
<reference evidence="2 3" key="1">
    <citation type="journal article" date="2019" name="Nat. Med.">
        <title>A library of human gut bacterial isolates paired with longitudinal multiomics data enables mechanistic microbiome research.</title>
        <authorList>
            <person name="Poyet M."/>
            <person name="Groussin M."/>
            <person name="Gibbons S.M."/>
            <person name="Avila-Pacheco J."/>
            <person name="Jiang X."/>
            <person name="Kearney S.M."/>
            <person name="Perrotta A.R."/>
            <person name="Berdy B."/>
            <person name="Zhao S."/>
            <person name="Lieberman T.D."/>
            <person name="Swanson P.K."/>
            <person name="Smith M."/>
            <person name="Roesemann S."/>
            <person name="Alexander J.E."/>
            <person name="Rich S.A."/>
            <person name="Livny J."/>
            <person name="Vlamakis H."/>
            <person name="Clish C."/>
            <person name="Bullock K."/>
            <person name="Deik A."/>
            <person name="Scott J."/>
            <person name="Pierce K.A."/>
            <person name="Xavier R.J."/>
            <person name="Alm E.J."/>
        </authorList>
    </citation>
    <scope>NUCLEOTIDE SEQUENCE [LARGE SCALE GENOMIC DNA]</scope>
    <source>
        <strain evidence="2 3">BIOML-A13</strain>
    </source>
</reference>
<evidence type="ECO:0000313" key="2">
    <source>
        <dbReference type="EMBL" id="KAB7486540.1"/>
    </source>
</evidence>
<dbReference type="AlphaFoldDB" id="A0A7J5TN80"/>
<proteinExistence type="predicted"/>
<gene>
    <name evidence="2" type="ORF">GBA83_05865</name>
</gene>
<dbReference type="RefSeq" id="WP_003822484.1">
    <property type="nucleotide sequence ID" value="NZ_JSDW01000003.1"/>
</dbReference>
<protein>
    <submittedName>
        <fullName evidence="2">Uncharacterized protein</fullName>
    </submittedName>
</protein>
<comment type="caution">
    <text evidence="2">The sequence shown here is derived from an EMBL/GenBank/DDBJ whole genome shotgun (WGS) entry which is preliminary data.</text>
</comment>
<dbReference type="EMBL" id="WDOP01000004">
    <property type="protein sequence ID" value="KAB7486540.1"/>
    <property type="molecule type" value="Genomic_DNA"/>
</dbReference>
<evidence type="ECO:0000313" key="3">
    <source>
        <dbReference type="Proteomes" id="UP000451386"/>
    </source>
</evidence>
<accession>A0A7J5TN80</accession>
<organism evidence="2 3">
    <name type="scientific">Bifidobacterium bifidum</name>
    <dbReference type="NCBI Taxonomy" id="1681"/>
    <lineage>
        <taxon>Bacteria</taxon>
        <taxon>Bacillati</taxon>
        <taxon>Actinomycetota</taxon>
        <taxon>Actinomycetes</taxon>
        <taxon>Bifidobacteriales</taxon>
        <taxon>Bifidobacteriaceae</taxon>
        <taxon>Bifidobacterium</taxon>
    </lineage>
</organism>
<dbReference type="Proteomes" id="UP000451386">
    <property type="component" value="Unassembled WGS sequence"/>
</dbReference>